<protein>
    <recommendedName>
        <fullName evidence="2">CobW C-terminal domain-containing protein</fullName>
    </recommendedName>
</protein>
<dbReference type="AlphaFoldDB" id="A0A0G4F577"/>
<dbReference type="PANTHER" id="PTHR43603">
    <property type="entry name" value="COBW DOMAIN-CONTAINING PROTEIN DDB_G0274527"/>
    <property type="match status" value="1"/>
</dbReference>
<name>A0A0G4F577_VITBC</name>
<dbReference type="PANTHER" id="PTHR43603:SF1">
    <property type="entry name" value="ZINC-REGULATED GTPASE METALLOPROTEIN ACTIVATOR 1"/>
    <property type="match status" value="1"/>
</dbReference>
<dbReference type="STRING" id="1169540.A0A0G4F577"/>
<dbReference type="Gene3D" id="3.40.50.300">
    <property type="entry name" value="P-loop containing nucleotide triphosphate hydrolases"/>
    <property type="match status" value="1"/>
</dbReference>
<feature type="compositionally biased region" description="Basic and acidic residues" evidence="1">
    <location>
        <begin position="328"/>
        <end position="344"/>
    </location>
</feature>
<dbReference type="InterPro" id="IPR027417">
    <property type="entry name" value="P-loop_NTPase"/>
</dbReference>
<dbReference type="Pfam" id="PF07683">
    <property type="entry name" value="CobW_C"/>
    <property type="match status" value="1"/>
</dbReference>
<feature type="region of interest" description="Disordered" evidence="1">
    <location>
        <begin position="119"/>
        <end position="139"/>
    </location>
</feature>
<dbReference type="Pfam" id="PF02492">
    <property type="entry name" value="cobW"/>
    <property type="match status" value="2"/>
</dbReference>
<organism evidence="3 4">
    <name type="scientific">Vitrella brassicaformis (strain CCMP3155)</name>
    <dbReference type="NCBI Taxonomy" id="1169540"/>
    <lineage>
        <taxon>Eukaryota</taxon>
        <taxon>Sar</taxon>
        <taxon>Alveolata</taxon>
        <taxon>Colpodellida</taxon>
        <taxon>Vitrellaceae</taxon>
        <taxon>Vitrella</taxon>
    </lineage>
</organism>
<feature type="compositionally biased region" description="Acidic residues" evidence="1">
    <location>
        <begin position="316"/>
        <end position="327"/>
    </location>
</feature>
<dbReference type="InterPro" id="IPR051927">
    <property type="entry name" value="Zn_Chap_cDPG_Synth"/>
</dbReference>
<reference evidence="3 4" key="1">
    <citation type="submission" date="2014-11" db="EMBL/GenBank/DDBJ databases">
        <authorList>
            <person name="Zhu J."/>
            <person name="Qi W."/>
            <person name="Song R."/>
        </authorList>
    </citation>
    <scope>NUCLEOTIDE SEQUENCE [LARGE SCALE GENOMIC DNA]</scope>
</reference>
<dbReference type="EMBL" id="CDMY01000372">
    <property type="protein sequence ID" value="CEM06886.1"/>
    <property type="molecule type" value="Genomic_DNA"/>
</dbReference>
<sequence length="524" mass="58929">MLPVTILSGFLGSGKTTLLKHILTAKEGLKCGLIVNDMAKLNIDGMMLEKSSLIQREEKLVQMQNGCICCTLRDDLLDAVVELAKDGSLDYLLVESTGISEPMQVAETWAMDLSEEHVHGHANGHDHTNGEMTDEEKSGLEKLKKLRDVSRLDTCVTVVDASNFELVMQTSELVNEGGDDACKGDDDRPLSQLLIEQIEFADVILLNKTDLLKTAGGEARLAGIEKTIRTLNPKAKVLPTVHSVVSPSEIVNTHLFDWDRASNAAGWLQSIREPEKLKSESDVYGVWSFVYQRRKPFHPFRLHELLSKHWVVQEHDDDDENNQGDEGGDGRTSDEKEKEKESTVKMEDLDWVRETMANRKKGVLAPVLRSKGYAWLASRPDSIMWSQAGLYLAMTSAGIWLCDTPEEMWPTAFLEGEIREKVRAEIQKDFEDRVGDKRQEIVFIGQLTGHKEALEAALDECLLTDAEFEQYMEKQGDVTLFMKKLDSAEDEYEDPWVAHIPPLQLVIEEEDEGDDEGQQKEVSV</sequence>
<dbReference type="PhylomeDB" id="A0A0G4F577"/>
<dbReference type="SUPFAM" id="SSF90002">
    <property type="entry name" value="Hypothetical protein YjiA, C-terminal domain"/>
    <property type="match status" value="1"/>
</dbReference>
<dbReference type="SUPFAM" id="SSF52540">
    <property type="entry name" value="P-loop containing nucleoside triphosphate hydrolases"/>
    <property type="match status" value="1"/>
</dbReference>
<evidence type="ECO:0000313" key="4">
    <source>
        <dbReference type="Proteomes" id="UP000041254"/>
    </source>
</evidence>
<evidence type="ECO:0000256" key="1">
    <source>
        <dbReference type="SAM" id="MobiDB-lite"/>
    </source>
</evidence>
<feature type="domain" description="CobW C-terminal" evidence="2">
    <location>
        <begin position="286"/>
        <end position="462"/>
    </location>
</feature>
<dbReference type="Proteomes" id="UP000041254">
    <property type="component" value="Unassembled WGS sequence"/>
</dbReference>
<feature type="region of interest" description="Disordered" evidence="1">
    <location>
        <begin position="316"/>
        <end position="344"/>
    </location>
</feature>
<keyword evidence="4" id="KW-1185">Reference proteome</keyword>
<dbReference type="OMA" id="WSQAGPN"/>
<dbReference type="InParanoid" id="A0A0G4F577"/>
<proteinExistence type="predicted"/>
<evidence type="ECO:0000259" key="2">
    <source>
        <dbReference type="SMART" id="SM00833"/>
    </source>
</evidence>
<dbReference type="SMART" id="SM00833">
    <property type="entry name" value="CobW_C"/>
    <property type="match status" value="1"/>
</dbReference>
<evidence type="ECO:0000313" key="3">
    <source>
        <dbReference type="EMBL" id="CEM06886.1"/>
    </source>
</evidence>
<dbReference type="InterPro" id="IPR011629">
    <property type="entry name" value="CobW-like_C"/>
</dbReference>
<gene>
    <name evidence="3" type="ORF">Vbra_1309</name>
</gene>
<dbReference type="OrthoDB" id="258627at2759"/>
<dbReference type="InterPro" id="IPR003495">
    <property type="entry name" value="CobW/HypB/UreG_nucleotide-bd"/>
</dbReference>
<dbReference type="CDD" id="cd03112">
    <property type="entry name" value="CobW-like"/>
    <property type="match status" value="1"/>
</dbReference>
<accession>A0A0G4F577</accession>
<dbReference type="VEuPathDB" id="CryptoDB:Vbra_1309"/>